<keyword evidence="8" id="KW-0446">Lipid-binding</keyword>
<dbReference type="GO" id="GO:0009738">
    <property type="term" value="P:abscisic acid-activated signaling pathway"/>
    <property type="evidence" value="ECO:0007669"/>
    <property type="project" value="UniProtKB-KW"/>
</dbReference>
<dbReference type="PANTHER" id="PTHR45933">
    <property type="entry name" value="PROTEIN C2-DOMAIN ABA-RELATED 4"/>
    <property type="match status" value="1"/>
</dbReference>
<proteinExistence type="inferred from homology"/>
<accession>A0A9R1UQK7</accession>
<dbReference type="GO" id="GO:0046872">
    <property type="term" value="F:metal ion binding"/>
    <property type="evidence" value="ECO:0007669"/>
    <property type="project" value="UniProtKB-KW"/>
</dbReference>
<keyword evidence="14" id="KW-1185">Reference proteome</keyword>
<comment type="caution">
    <text evidence="13">The sequence shown here is derived from an EMBL/GenBank/DDBJ whole genome shotgun (WGS) entry which is preliminary data.</text>
</comment>
<dbReference type="InterPro" id="IPR000008">
    <property type="entry name" value="C2_dom"/>
</dbReference>
<dbReference type="PROSITE" id="PS50004">
    <property type="entry name" value="C2"/>
    <property type="match status" value="1"/>
</dbReference>
<comment type="similarity">
    <text evidence="11">Belongs to the plant CAR protein family.</text>
</comment>
<evidence type="ECO:0000256" key="10">
    <source>
        <dbReference type="ARBA" id="ARBA00023242"/>
    </source>
</evidence>
<keyword evidence="9" id="KW-0472">Membrane</keyword>
<dbReference type="InterPro" id="IPR044562">
    <property type="entry name" value="CAR1-11"/>
</dbReference>
<evidence type="ECO:0000259" key="12">
    <source>
        <dbReference type="PROSITE" id="PS50004"/>
    </source>
</evidence>
<evidence type="ECO:0000256" key="2">
    <source>
        <dbReference type="ARBA" id="ARBA00004236"/>
    </source>
</evidence>
<dbReference type="GO" id="GO:0005096">
    <property type="term" value="F:GTPase activator activity"/>
    <property type="evidence" value="ECO:0007669"/>
    <property type="project" value="UniProtKB-KW"/>
</dbReference>
<keyword evidence="5" id="KW-0938">Abscisic acid signaling pathway</keyword>
<name>A0A9R1UQK7_LACSA</name>
<keyword evidence="3" id="KW-0343">GTPase activation</keyword>
<evidence type="ECO:0000256" key="4">
    <source>
        <dbReference type="ARBA" id="ARBA00022475"/>
    </source>
</evidence>
<evidence type="ECO:0000313" key="14">
    <source>
        <dbReference type="Proteomes" id="UP000235145"/>
    </source>
</evidence>
<evidence type="ECO:0000256" key="8">
    <source>
        <dbReference type="ARBA" id="ARBA00023121"/>
    </source>
</evidence>
<keyword evidence="6" id="KW-0479">Metal-binding</keyword>
<evidence type="ECO:0000256" key="6">
    <source>
        <dbReference type="ARBA" id="ARBA00022723"/>
    </source>
</evidence>
<keyword evidence="10" id="KW-0539">Nucleus</keyword>
<protein>
    <recommendedName>
        <fullName evidence="12">C2 domain-containing protein</fullName>
    </recommendedName>
</protein>
<organism evidence="13 14">
    <name type="scientific">Lactuca sativa</name>
    <name type="common">Garden lettuce</name>
    <dbReference type="NCBI Taxonomy" id="4236"/>
    <lineage>
        <taxon>Eukaryota</taxon>
        <taxon>Viridiplantae</taxon>
        <taxon>Streptophyta</taxon>
        <taxon>Embryophyta</taxon>
        <taxon>Tracheophyta</taxon>
        <taxon>Spermatophyta</taxon>
        <taxon>Magnoliopsida</taxon>
        <taxon>eudicotyledons</taxon>
        <taxon>Gunneridae</taxon>
        <taxon>Pentapetalae</taxon>
        <taxon>asterids</taxon>
        <taxon>campanulids</taxon>
        <taxon>Asterales</taxon>
        <taxon>Asteraceae</taxon>
        <taxon>Cichorioideae</taxon>
        <taxon>Cichorieae</taxon>
        <taxon>Lactucinae</taxon>
        <taxon>Lactuca</taxon>
    </lineage>
</organism>
<dbReference type="PANTHER" id="PTHR45933:SF28">
    <property type="entry name" value="C2 DOMAIN-CONTAINING PROTEIN"/>
    <property type="match status" value="1"/>
</dbReference>
<sequence length="239" mass="27322">MLSNPSQTRLTVFWTSREGKEAGERSLKLGVTLGVIPVRAAQGVAHPVFCEDTGRRLDRILQSSRFYRVTRGESSHYTLPRVKLKTRVVKKNLNLVWGEDLTLSIVEPLPVKLEVYDRELFSADDRMGDAEFDFTPCLEVVRMHLNSNILNNTIITTVKPTRTNCLAEESYITWTDGRVVQNMVLRLRNVESGEIENKFSWIDVPGGGNKRDFNCYRAILLTPPLTMGFLMEFKFMLSF</sequence>
<keyword evidence="4" id="KW-1003">Cell membrane</keyword>
<evidence type="ECO:0000256" key="11">
    <source>
        <dbReference type="ARBA" id="ARBA00024037"/>
    </source>
</evidence>
<evidence type="ECO:0000256" key="3">
    <source>
        <dbReference type="ARBA" id="ARBA00022468"/>
    </source>
</evidence>
<dbReference type="AlphaFoldDB" id="A0A9R1UQK7"/>
<dbReference type="SMART" id="SM00239">
    <property type="entry name" value="C2"/>
    <property type="match status" value="1"/>
</dbReference>
<dbReference type="Proteomes" id="UP000235145">
    <property type="component" value="Unassembled WGS sequence"/>
</dbReference>
<gene>
    <name evidence="13" type="ORF">LSAT_V11C800449940</name>
</gene>
<reference evidence="13 14" key="1">
    <citation type="journal article" date="2017" name="Nat. Commun.">
        <title>Genome assembly with in vitro proximity ligation data and whole-genome triplication in lettuce.</title>
        <authorList>
            <person name="Reyes-Chin-Wo S."/>
            <person name="Wang Z."/>
            <person name="Yang X."/>
            <person name="Kozik A."/>
            <person name="Arikit S."/>
            <person name="Song C."/>
            <person name="Xia L."/>
            <person name="Froenicke L."/>
            <person name="Lavelle D.O."/>
            <person name="Truco M.J."/>
            <person name="Xia R."/>
            <person name="Zhu S."/>
            <person name="Xu C."/>
            <person name="Xu H."/>
            <person name="Xu X."/>
            <person name="Cox K."/>
            <person name="Korf I."/>
            <person name="Meyers B.C."/>
            <person name="Michelmore R.W."/>
        </authorList>
    </citation>
    <scope>NUCLEOTIDE SEQUENCE [LARGE SCALE GENOMIC DNA]</scope>
    <source>
        <strain evidence="14">cv. Salinas</strain>
        <tissue evidence="13">Seedlings</tissue>
    </source>
</reference>
<dbReference type="Pfam" id="PF00168">
    <property type="entry name" value="C2"/>
    <property type="match status" value="1"/>
</dbReference>
<dbReference type="SUPFAM" id="SSF49562">
    <property type="entry name" value="C2 domain (Calcium/lipid-binding domain, CaLB)"/>
    <property type="match status" value="1"/>
</dbReference>
<evidence type="ECO:0000256" key="1">
    <source>
        <dbReference type="ARBA" id="ARBA00004123"/>
    </source>
</evidence>
<evidence type="ECO:0000256" key="9">
    <source>
        <dbReference type="ARBA" id="ARBA00023136"/>
    </source>
</evidence>
<dbReference type="InterPro" id="IPR035892">
    <property type="entry name" value="C2_domain_sf"/>
</dbReference>
<evidence type="ECO:0000313" key="13">
    <source>
        <dbReference type="EMBL" id="KAJ0191081.1"/>
    </source>
</evidence>
<feature type="domain" description="C2" evidence="12">
    <location>
        <begin position="14"/>
        <end position="147"/>
    </location>
</feature>
<keyword evidence="7" id="KW-0106">Calcium</keyword>
<dbReference type="GO" id="GO:0005634">
    <property type="term" value="C:nucleus"/>
    <property type="evidence" value="ECO:0007669"/>
    <property type="project" value="UniProtKB-SubCell"/>
</dbReference>
<dbReference type="Gene3D" id="2.60.40.150">
    <property type="entry name" value="C2 domain"/>
    <property type="match status" value="1"/>
</dbReference>
<comment type="subcellular location">
    <subcellularLocation>
        <location evidence="2">Cell membrane</location>
    </subcellularLocation>
    <subcellularLocation>
        <location evidence="1">Nucleus</location>
    </subcellularLocation>
</comment>
<evidence type="ECO:0000256" key="7">
    <source>
        <dbReference type="ARBA" id="ARBA00022837"/>
    </source>
</evidence>
<dbReference type="GO" id="GO:0008289">
    <property type="term" value="F:lipid binding"/>
    <property type="evidence" value="ECO:0007669"/>
    <property type="project" value="UniProtKB-KW"/>
</dbReference>
<dbReference type="GO" id="GO:0005886">
    <property type="term" value="C:plasma membrane"/>
    <property type="evidence" value="ECO:0007669"/>
    <property type="project" value="UniProtKB-SubCell"/>
</dbReference>
<evidence type="ECO:0000256" key="5">
    <source>
        <dbReference type="ARBA" id="ARBA00022682"/>
    </source>
</evidence>
<dbReference type="EMBL" id="NBSK02000008">
    <property type="protein sequence ID" value="KAJ0191081.1"/>
    <property type="molecule type" value="Genomic_DNA"/>
</dbReference>